<accession>A0A0G1QSR2</accession>
<evidence type="ECO:0000313" key="2">
    <source>
        <dbReference type="Proteomes" id="UP000034569"/>
    </source>
</evidence>
<dbReference type="EMBL" id="LCLU01000037">
    <property type="protein sequence ID" value="KKU20793.1"/>
    <property type="molecule type" value="Genomic_DNA"/>
</dbReference>
<reference evidence="1 2" key="1">
    <citation type="journal article" date="2015" name="Nature">
        <title>rRNA introns, odd ribosomes, and small enigmatic genomes across a large radiation of phyla.</title>
        <authorList>
            <person name="Brown C.T."/>
            <person name="Hug L.A."/>
            <person name="Thomas B.C."/>
            <person name="Sharon I."/>
            <person name="Castelle C.J."/>
            <person name="Singh A."/>
            <person name="Wilkins M.J."/>
            <person name="Williams K.H."/>
            <person name="Banfield J.F."/>
        </authorList>
    </citation>
    <scope>NUCLEOTIDE SEQUENCE [LARGE SCALE GENOMIC DNA]</scope>
</reference>
<organism evidence="1 2">
    <name type="scientific">Candidatus Azambacteria bacterium GW2011_GWC1_46_13</name>
    <dbReference type="NCBI Taxonomy" id="1618619"/>
    <lineage>
        <taxon>Bacteria</taxon>
        <taxon>Candidatus Azamiibacteriota</taxon>
    </lineage>
</organism>
<evidence type="ECO:0000313" key="1">
    <source>
        <dbReference type="EMBL" id="KKU20793.1"/>
    </source>
</evidence>
<comment type="caution">
    <text evidence="1">The sequence shown here is derived from an EMBL/GenBank/DDBJ whole genome shotgun (WGS) entry which is preliminary data.</text>
</comment>
<gene>
    <name evidence="1" type="ORF">UX33_C0037G0006</name>
</gene>
<protein>
    <submittedName>
        <fullName evidence="1">Uncharacterized protein</fullName>
    </submittedName>
</protein>
<dbReference type="Proteomes" id="UP000034569">
    <property type="component" value="Unassembled WGS sequence"/>
</dbReference>
<dbReference type="AlphaFoldDB" id="A0A0G1QSR2"/>
<name>A0A0G1QSR2_9BACT</name>
<proteinExistence type="predicted"/>
<sequence>MPEQSLAQADGPSRANFQQKIMCALRAASVSQCKINHFYGVTFASKVS</sequence>